<accession>A0AAV5F2E6</accession>
<organism evidence="3 4">
    <name type="scientific">Eleusine coracana subsp. coracana</name>
    <dbReference type="NCBI Taxonomy" id="191504"/>
    <lineage>
        <taxon>Eukaryota</taxon>
        <taxon>Viridiplantae</taxon>
        <taxon>Streptophyta</taxon>
        <taxon>Embryophyta</taxon>
        <taxon>Tracheophyta</taxon>
        <taxon>Spermatophyta</taxon>
        <taxon>Magnoliopsida</taxon>
        <taxon>Liliopsida</taxon>
        <taxon>Poales</taxon>
        <taxon>Poaceae</taxon>
        <taxon>PACMAD clade</taxon>
        <taxon>Chloridoideae</taxon>
        <taxon>Cynodonteae</taxon>
        <taxon>Eleusininae</taxon>
        <taxon>Eleusine</taxon>
    </lineage>
</organism>
<dbReference type="EMBL" id="BQKI01000081">
    <property type="protein sequence ID" value="GJN29829.1"/>
    <property type="molecule type" value="Genomic_DNA"/>
</dbReference>
<protein>
    <recommendedName>
        <fullName evidence="1">PIR2-like helical domain-containing protein</fullName>
    </recommendedName>
</protein>
<feature type="domain" description="PIR2-like helical" evidence="1">
    <location>
        <begin position="272"/>
        <end position="383"/>
    </location>
</feature>
<evidence type="ECO:0000313" key="2">
    <source>
        <dbReference type="EMBL" id="GJN29766.1"/>
    </source>
</evidence>
<feature type="domain" description="PIR2-like helical" evidence="1">
    <location>
        <begin position="68"/>
        <end position="153"/>
    </location>
</feature>
<dbReference type="PANTHER" id="PTHR33120:SF57">
    <property type="entry name" value="PIR2-LIKE HELICAL DOMAIN-CONTAINING PROTEIN"/>
    <property type="match status" value="1"/>
</dbReference>
<proteinExistence type="predicted"/>
<evidence type="ECO:0000313" key="4">
    <source>
        <dbReference type="Proteomes" id="UP001054889"/>
    </source>
</evidence>
<name>A0AAV5F2E6_ELECO</name>
<dbReference type="InterPro" id="IPR046527">
    <property type="entry name" value="PIR2-like_helical"/>
</dbReference>
<sequence length="601" mass="67098">MKSSFRFRDTVLGDSILGGSRQGSGSINRIYGPRDLEDTFLIEVVEDAFKPVLAKIEKIHGDVNIAAYRNGFCFGLLDPISNIVINSAISATISASEPLDYRPDEGQAAVMAMRSLNGLVAFLTYLFPYLPNEEAMGYLDAADADLVVACLLIIRRRGMQEFDPCSSTAVAAFETALRFAAIAAQHPDPEQFVQRWKQISYDGLHRFCYKPHSKLQNMIVNILGMLGGAGSTSNDGISVKISWLFAKDRLINKLVKELPPARAAMKRMLLATIHGFYLQALAKLPTDELRCRYHRSMLMGGYCYGPLDPVSNILLNTMWYDRRFPSTKECTLQMVSTECLWRITAQSLYGLVSFLCTRYPALTPDLAMQRLLVARADLLAADPNLPKIRTHNVPVLNWSGCGQVGARITGGRAKELQDKAVDSCAPSASVEEAYAAAATAAFHPNPSAQQKILGSQSAMTVIFGQLLTLKEDTVPSTYDIFILSESLFTGISLRELDEQAKPVPRNKEHVRCTYCERQGTSIVHPTAKGFQGREKEFEKLLRGEPFFVDGSDMYNNDELITHKQQFVDWVHMVRDDYIYYDDEAAPDGDDEQNKRPYVNFR</sequence>
<evidence type="ECO:0000259" key="1">
    <source>
        <dbReference type="Pfam" id="PF20235"/>
    </source>
</evidence>
<dbReference type="Proteomes" id="UP001054889">
    <property type="component" value="Unassembled WGS sequence"/>
</dbReference>
<dbReference type="AlphaFoldDB" id="A0AAV5F2E6"/>
<keyword evidence="4" id="KW-1185">Reference proteome</keyword>
<comment type="caution">
    <text evidence="3">The sequence shown here is derived from an EMBL/GenBank/DDBJ whole genome shotgun (WGS) entry which is preliminary data.</text>
</comment>
<dbReference type="PANTHER" id="PTHR33120">
    <property type="entry name" value="EXPRESSED PROTEIN-RELATED"/>
    <property type="match status" value="1"/>
</dbReference>
<dbReference type="EMBL" id="BQKI01000081">
    <property type="protein sequence ID" value="GJN29766.1"/>
    <property type="molecule type" value="Genomic_DNA"/>
</dbReference>
<gene>
    <name evidence="3" type="primary">gb18085</name>
    <name evidence="2" type="synonym">gb18018</name>
    <name evidence="2" type="ORF">PR202_gb18018</name>
    <name evidence="3" type="ORF">PR202_gb18085</name>
</gene>
<dbReference type="Pfam" id="PF20235">
    <property type="entry name" value="PIR2-like_helical"/>
    <property type="match status" value="2"/>
</dbReference>
<evidence type="ECO:0000313" key="3">
    <source>
        <dbReference type="EMBL" id="GJN29829.1"/>
    </source>
</evidence>
<reference evidence="3" key="2">
    <citation type="submission" date="2021-12" db="EMBL/GenBank/DDBJ databases">
        <title>Resequencing data analysis of finger millet.</title>
        <authorList>
            <person name="Hatakeyama M."/>
            <person name="Aluri S."/>
            <person name="Balachadran M.T."/>
            <person name="Sivarajan S.R."/>
            <person name="Poveda L."/>
            <person name="Shimizu-Inatsugi R."/>
            <person name="Schlapbach R."/>
            <person name="Sreeman S.M."/>
            <person name="Shimizu K.K."/>
        </authorList>
    </citation>
    <scope>NUCLEOTIDE SEQUENCE</scope>
</reference>
<reference evidence="3" key="1">
    <citation type="journal article" date="2018" name="DNA Res.">
        <title>Multiple hybrid de novo genome assembly of finger millet, an orphan allotetraploid crop.</title>
        <authorList>
            <person name="Hatakeyama M."/>
            <person name="Aluri S."/>
            <person name="Balachadran M.T."/>
            <person name="Sivarajan S.R."/>
            <person name="Patrignani A."/>
            <person name="Gruter S."/>
            <person name="Poveda L."/>
            <person name="Shimizu-Inatsugi R."/>
            <person name="Baeten J."/>
            <person name="Francoijs K.J."/>
            <person name="Nataraja K.N."/>
            <person name="Reddy Y.A.N."/>
            <person name="Phadnis S."/>
            <person name="Ravikumar R.L."/>
            <person name="Schlapbach R."/>
            <person name="Sreeman S.M."/>
            <person name="Shimizu K.K."/>
        </authorList>
    </citation>
    <scope>NUCLEOTIDE SEQUENCE</scope>
</reference>